<dbReference type="SUPFAM" id="SSF81296">
    <property type="entry name" value="E set domains"/>
    <property type="match status" value="1"/>
</dbReference>
<evidence type="ECO:0000313" key="5">
    <source>
        <dbReference type="Proteomes" id="UP001485459"/>
    </source>
</evidence>
<dbReference type="PROSITE" id="PS51257">
    <property type="entry name" value="PROKAR_LIPOPROTEIN"/>
    <property type="match status" value="1"/>
</dbReference>
<dbReference type="CDD" id="cd00603">
    <property type="entry name" value="IPT_PCSR"/>
    <property type="match status" value="1"/>
</dbReference>
<evidence type="ECO:0000313" key="4">
    <source>
        <dbReference type="EMBL" id="WZN39555.1"/>
    </source>
</evidence>
<dbReference type="InterPro" id="IPR014756">
    <property type="entry name" value="Ig_E-set"/>
</dbReference>
<dbReference type="InterPro" id="IPR002909">
    <property type="entry name" value="IPT_dom"/>
</dbReference>
<feature type="domain" description="IPT/TIG" evidence="3">
    <location>
        <begin position="35"/>
        <end position="111"/>
    </location>
</feature>
<gene>
    <name evidence="4" type="ORF">WJU16_16255</name>
</gene>
<dbReference type="SUPFAM" id="SSF101898">
    <property type="entry name" value="NHL repeat"/>
    <property type="match status" value="1"/>
</dbReference>
<organism evidence="4 5">
    <name type="scientific">Chitinophaga pollutisoli</name>
    <dbReference type="NCBI Taxonomy" id="3133966"/>
    <lineage>
        <taxon>Bacteria</taxon>
        <taxon>Pseudomonadati</taxon>
        <taxon>Bacteroidota</taxon>
        <taxon>Chitinophagia</taxon>
        <taxon>Chitinophagales</taxon>
        <taxon>Chitinophagaceae</taxon>
        <taxon>Chitinophaga</taxon>
    </lineage>
</organism>
<protein>
    <submittedName>
        <fullName evidence="4">IPT/TIG domain-containing protein</fullName>
    </submittedName>
</protein>
<dbReference type="Proteomes" id="UP001485459">
    <property type="component" value="Chromosome"/>
</dbReference>
<name>A0ABZ2YIL9_9BACT</name>
<feature type="chain" id="PRO_5046528372" evidence="2">
    <location>
        <begin position="19"/>
        <end position="426"/>
    </location>
</feature>
<accession>A0ABZ2YIL9</accession>
<dbReference type="InterPro" id="IPR001258">
    <property type="entry name" value="NHL_repeat"/>
</dbReference>
<dbReference type="Pfam" id="PF01833">
    <property type="entry name" value="TIG"/>
    <property type="match status" value="1"/>
</dbReference>
<sequence length="426" mass="44527">MKHIAFSLMALLVLIASAGCKKDKGFDHDPNAPVVIEKFTPAIGGAGVEVLIYGSNFTKDTTGVTVTVNGVPAFVAGVVEDRILIAIPPKAGTGKIEVNIRGNKASSTQEFGYQPSTVVSTFAGSGNESYVDGVGTEASFNIGNRCGIDIDAHGNLYVPEAGNRRVRKIAPDGTVTTLTGNGNNGYKEGPANEAEFYMPFDVVAAGNGVVYVSDPSAWTIRKVTANGTTSLVGWFEAWGLGIDRRNGMLYYCDARAEGSVYRVDPNDGSSSKIITGLSYPSDVAVDSKGDLYVVVNGSNTIRQFKADTWEAGVTIGSGQAGLVNGPAASARFDLPWSVAVDANDNLFVAGNGSWDGSATNTNQCIRFIKTGTWEVSTFTGGSTAGFADGTGSAALFSAPTGVVVAPDGVVYVVDRRNNRIRKVIAE</sequence>
<evidence type="ECO:0000259" key="3">
    <source>
        <dbReference type="Pfam" id="PF01833"/>
    </source>
</evidence>
<dbReference type="Gene3D" id="2.60.40.10">
    <property type="entry name" value="Immunoglobulins"/>
    <property type="match status" value="1"/>
</dbReference>
<dbReference type="PANTHER" id="PTHR13833:SF71">
    <property type="entry name" value="NHL DOMAIN-CONTAINING PROTEIN"/>
    <property type="match status" value="1"/>
</dbReference>
<feature type="signal peptide" evidence="2">
    <location>
        <begin position="1"/>
        <end position="18"/>
    </location>
</feature>
<dbReference type="InterPro" id="IPR011042">
    <property type="entry name" value="6-blade_b-propeller_TolB-like"/>
</dbReference>
<dbReference type="Gene3D" id="2.120.10.30">
    <property type="entry name" value="TolB, C-terminal domain"/>
    <property type="match status" value="2"/>
</dbReference>
<keyword evidence="5" id="KW-1185">Reference proteome</keyword>
<dbReference type="RefSeq" id="WP_341834536.1">
    <property type="nucleotide sequence ID" value="NZ_CP149822.1"/>
</dbReference>
<keyword evidence="1" id="KW-0677">Repeat</keyword>
<proteinExistence type="predicted"/>
<dbReference type="InterPro" id="IPR013783">
    <property type="entry name" value="Ig-like_fold"/>
</dbReference>
<evidence type="ECO:0000256" key="1">
    <source>
        <dbReference type="ARBA" id="ARBA00022737"/>
    </source>
</evidence>
<keyword evidence="2" id="KW-0732">Signal</keyword>
<reference evidence="5" key="1">
    <citation type="submission" date="2024-03" db="EMBL/GenBank/DDBJ databases">
        <title>Chitinophaga horti sp. nov., isolated from garden soil.</title>
        <authorList>
            <person name="Lee D.S."/>
            <person name="Han D.M."/>
            <person name="Baek J.H."/>
            <person name="Choi D.G."/>
            <person name="Jeon J.H."/>
            <person name="Jeon C.O."/>
        </authorList>
    </citation>
    <scope>NUCLEOTIDE SEQUENCE [LARGE SCALE GENOMIC DNA]</scope>
    <source>
        <strain evidence="5">GPA1</strain>
    </source>
</reference>
<evidence type="ECO:0000256" key="2">
    <source>
        <dbReference type="SAM" id="SignalP"/>
    </source>
</evidence>
<dbReference type="PANTHER" id="PTHR13833">
    <property type="match status" value="1"/>
</dbReference>
<dbReference type="Pfam" id="PF01436">
    <property type="entry name" value="NHL"/>
    <property type="match status" value="1"/>
</dbReference>
<dbReference type="EMBL" id="CP149822">
    <property type="protein sequence ID" value="WZN39555.1"/>
    <property type="molecule type" value="Genomic_DNA"/>
</dbReference>